<name>A0ABS6XD45_9BACT</name>
<dbReference type="Pfam" id="PF17957">
    <property type="entry name" value="Big_7"/>
    <property type="match status" value="1"/>
</dbReference>
<protein>
    <recommendedName>
        <fullName evidence="4">DUF4625 domain-containing protein</fullName>
    </recommendedName>
</protein>
<evidence type="ECO:0000313" key="3">
    <source>
        <dbReference type="Proteomes" id="UP000774935"/>
    </source>
</evidence>
<dbReference type="EMBL" id="JAHWXQ010000003">
    <property type="protein sequence ID" value="MBW3365903.1"/>
    <property type="molecule type" value="Genomic_DNA"/>
</dbReference>
<evidence type="ECO:0000256" key="1">
    <source>
        <dbReference type="SAM" id="MobiDB-lite"/>
    </source>
</evidence>
<dbReference type="InterPro" id="IPR013783">
    <property type="entry name" value="Ig-like_fold"/>
</dbReference>
<dbReference type="PROSITE" id="PS51257">
    <property type="entry name" value="PROKAR_LIPOPROTEIN"/>
    <property type="match status" value="1"/>
</dbReference>
<proteinExistence type="predicted"/>
<gene>
    <name evidence="2" type="ORF">KYK27_12655</name>
</gene>
<keyword evidence="3" id="KW-1185">Reference proteome</keyword>
<reference evidence="2 3" key="1">
    <citation type="submission" date="2021-07" db="EMBL/GenBank/DDBJ databases">
        <authorList>
            <person name="Kim M.K."/>
        </authorList>
    </citation>
    <scope>NUCLEOTIDE SEQUENCE [LARGE SCALE GENOMIC DNA]</scope>
    <source>
        <strain evidence="2 3">HLY7-15</strain>
    </source>
</reference>
<accession>A0ABS6XD45</accession>
<feature type="compositionally biased region" description="Polar residues" evidence="1">
    <location>
        <begin position="33"/>
        <end position="45"/>
    </location>
</feature>
<dbReference type="Gene3D" id="2.60.40.10">
    <property type="entry name" value="Immunoglobulins"/>
    <property type="match status" value="1"/>
</dbReference>
<evidence type="ECO:0008006" key="4">
    <source>
        <dbReference type="Google" id="ProtNLM"/>
    </source>
</evidence>
<evidence type="ECO:0000313" key="2">
    <source>
        <dbReference type="EMBL" id="MBW3365903.1"/>
    </source>
</evidence>
<comment type="caution">
    <text evidence="2">The sequence shown here is derived from an EMBL/GenBank/DDBJ whole genome shotgun (WGS) entry which is preliminary data.</text>
</comment>
<dbReference type="Proteomes" id="UP000774935">
    <property type="component" value="Unassembled WGS sequence"/>
</dbReference>
<dbReference type="RefSeq" id="WP_199110411.1">
    <property type="nucleotide sequence ID" value="NZ_JAHWXQ010000003.1"/>
</dbReference>
<sequence>MKFKTILASMLAIVALSGCDDLLEEDNMGPDGSNPSLTINNPTNNQSVSQTKGLRIYVTAVDKDAVKVDVAVKGHETNFITYSKVSRKNVVDFDTLISVENLAPGTYQLVVRATDGRTNVSEEQVNFILK</sequence>
<feature type="region of interest" description="Disordered" evidence="1">
    <location>
        <begin position="26"/>
        <end position="45"/>
    </location>
</feature>
<organism evidence="2 3">
    <name type="scientific">Pontibacter populi</name>
    <dbReference type="NCBI Taxonomy" id="890055"/>
    <lineage>
        <taxon>Bacteria</taxon>
        <taxon>Pseudomonadati</taxon>
        <taxon>Bacteroidota</taxon>
        <taxon>Cytophagia</taxon>
        <taxon>Cytophagales</taxon>
        <taxon>Hymenobacteraceae</taxon>
        <taxon>Pontibacter</taxon>
    </lineage>
</organism>